<feature type="transmembrane region" description="Helical" evidence="1">
    <location>
        <begin position="156"/>
        <end position="176"/>
    </location>
</feature>
<protein>
    <submittedName>
        <fullName evidence="2">Uncharacterized protein</fullName>
    </submittedName>
</protein>
<evidence type="ECO:0000313" key="3">
    <source>
        <dbReference type="Proteomes" id="UP000320239"/>
    </source>
</evidence>
<evidence type="ECO:0000256" key="1">
    <source>
        <dbReference type="SAM" id="Phobius"/>
    </source>
</evidence>
<proteinExistence type="predicted"/>
<comment type="caution">
    <text evidence="2">The sequence shown here is derived from an EMBL/GenBank/DDBJ whole genome shotgun (WGS) entry which is preliminary data.</text>
</comment>
<dbReference type="AlphaFoldDB" id="A0A561VRJ1"/>
<keyword evidence="1" id="KW-0472">Membrane</keyword>
<keyword evidence="1" id="KW-0812">Transmembrane</keyword>
<accession>A0A561VRJ1</accession>
<name>A0A561VRJ1_ACTTI</name>
<reference evidence="2 3" key="1">
    <citation type="submission" date="2019-06" db="EMBL/GenBank/DDBJ databases">
        <title>Sequencing the genomes of 1000 actinobacteria strains.</title>
        <authorList>
            <person name="Klenk H.-P."/>
        </authorList>
    </citation>
    <scope>NUCLEOTIDE SEQUENCE [LARGE SCALE GENOMIC DNA]</scope>
    <source>
        <strain evidence="2 3">DSM 43866</strain>
    </source>
</reference>
<sequence length="178" mass="19810">MYLIPPMDDDPPAEFVEAVAAHERELRHEAVRLAGGDPTGLDIYQDVLADLAGHWRRLRWWARLSRADPTGRYLRRRLARRIRAWRAEQIHEVDVRVLRTPPGTPVAVGGPAASVAFHKAAVLEGTARTALPTLADAAVAWVHAWRRAEHRRIARLVIGSVLLVGGMVQGMSWFAAPD</sequence>
<keyword evidence="1" id="KW-1133">Transmembrane helix</keyword>
<dbReference type="Proteomes" id="UP000320239">
    <property type="component" value="Unassembled WGS sequence"/>
</dbReference>
<gene>
    <name evidence="2" type="ORF">FHX34_104523</name>
</gene>
<evidence type="ECO:0000313" key="2">
    <source>
        <dbReference type="EMBL" id="TWG14223.1"/>
    </source>
</evidence>
<dbReference type="EMBL" id="VIWY01000004">
    <property type="protein sequence ID" value="TWG14223.1"/>
    <property type="molecule type" value="Genomic_DNA"/>
</dbReference>
<keyword evidence="3" id="KW-1185">Reference proteome</keyword>
<organism evidence="2 3">
    <name type="scientific">Actinoplanes teichomyceticus</name>
    <dbReference type="NCBI Taxonomy" id="1867"/>
    <lineage>
        <taxon>Bacteria</taxon>
        <taxon>Bacillati</taxon>
        <taxon>Actinomycetota</taxon>
        <taxon>Actinomycetes</taxon>
        <taxon>Micromonosporales</taxon>
        <taxon>Micromonosporaceae</taxon>
        <taxon>Actinoplanes</taxon>
    </lineage>
</organism>